<dbReference type="OrthoDB" id="9771070at2"/>
<comment type="similarity">
    <text evidence="1 4">Belongs to the DegT/DnrJ/EryC1 family.</text>
</comment>
<accession>A0A0K2GBA3</accession>
<dbReference type="GO" id="GO:0000271">
    <property type="term" value="P:polysaccharide biosynthetic process"/>
    <property type="evidence" value="ECO:0007669"/>
    <property type="project" value="TreeGrafter"/>
</dbReference>
<dbReference type="GO" id="GO:0030170">
    <property type="term" value="F:pyridoxal phosphate binding"/>
    <property type="evidence" value="ECO:0007669"/>
    <property type="project" value="TreeGrafter"/>
</dbReference>
<dbReference type="PANTHER" id="PTHR30244:SF34">
    <property type="entry name" value="DTDP-4-AMINO-4,6-DIDEOXYGALACTOSE TRANSAMINASE"/>
    <property type="match status" value="1"/>
</dbReference>
<dbReference type="GO" id="GO:0008483">
    <property type="term" value="F:transaminase activity"/>
    <property type="evidence" value="ECO:0007669"/>
    <property type="project" value="UniProtKB-KW"/>
</dbReference>
<evidence type="ECO:0000256" key="1">
    <source>
        <dbReference type="ARBA" id="ARBA00037999"/>
    </source>
</evidence>
<dbReference type="PATRIC" id="fig|42253.5.peg.1779"/>
<dbReference type="Pfam" id="PF01041">
    <property type="entry name" value="DegT_DnrJ_EryC1"/>
    <property type="match status" value="1"/>
</dbReference>
<dbReference type="SUPFAM" id="SSF53383">
    <property type="entry name" value="PLP-dependent transferases"/>
    <property type="match status" value="1"/>
</dbReference>
<evidence type="ECO:0000256" key="3">
    <source>
        <dbReference type="PIRSR" id="PIRSR000390-2"/>
    </source>
</evidence>
<dbReference type="PANTHER" id="PTHR30244">
    <property type="entry name" value="TRANSAMINASE"/>
    <property type="match status" value="1"/>
</dbReference>
<keyword evidence="5" id="KW-0032">Aminotransferase</keyword>
<dbReference type="InterPro" id="IPR015422">
    <property type="entry name" value="PyrdxlP-dep_Trfase_small"/>
</dbReference>
<evidence type="ECO:0000256" key="2">
    <source>
        <dbReference type="PIRSR" id="PIRSR000390-1"/>
    </source>
</evidence>
<dbReference type="InterPro" id="IPR015421">
    <property type="entry name" value="PyrdxlP-dep_Trfase_major"/>
</dbReference>
<feature type="modified residue" description="N6-(pyridoxal phosphate)lysine" evidence="3">
    <location>
        <position position="182"/>
    </location>
</feature>
<evidence type="ECO:0000313" key="6">
    <source>
        <dbReference type="Proteomes" id="UP000069205"/>
    </source>
</evidence>
<keyword evidence="3 4" id="KW-0663">Pyridoxal phosphate</keyword>
<dbReference type="Gene3D" id="3.90.1150.10">
    <property type="entry name" value="Aspartate Aminotransferase, domain 1"/>
    <property type="match status" value="1"/>
</dbReference>
<dbReference type="STRING" id="42253.NITMOv2_1810"/>
<reference evidence="5 6" key="1">
    <citation type="journal article" date="2015" name="Proc. Natl. Acad. Sci. U.S.A.">
        <title>Expanded metabolic versatility of ubiquitous nitrite-oxidizing bacteria from the genus Nitrospira.</title>
        <authorList>
            <person name="Koch H."/>
            <person name="Lucker S."/>
            <person name="Albertsen M."/>
            <person name="Kitzinger K."/>
            <person name="Herbold C."/>
            <person name="Spieck E."/>
            <person name="Nielsen P.H."/>
            <person name="Wagner M."/>
            <person name="Daims H."/>
        </authorList>
    </citation>
    <scope>NUCLEOTIDE SEQUENCE [LARGE SCALE GENOMIC DNA]</scope>
    <source>
        <strain evidence="5 6">NSP M-1</strain>
    </source>
</reference>
<dbReference type="KEGG" id="nmv:NITMOv2_1810"/>
<proteinExistence type="inferred from homology"/>
<protein>
    <submittedName>
        <fullName evidence="5">Putative UDP-4-amino-4-deoxy-L-arabinose--oxoglutarate aminotransferase</fullName>
        <ecNumber evidence="5">2.6.1.-</ecNumber>
    </submittedName>
</protein>
<dbReference type="PIRSF" id="PIRSF000390">
    <property type="entry name" value="PLP_StrS"/>
    <property type="match status" value="1"/>
</dbReference>
<feature type="active site" description="Proton acceptor" evidence="2">
    <location>
        <position position="182"/>
    </location>
</feature>
<sequence length="359" mass="38753">MTTVARMIPHSRPSIEYSDIHAATEVLRSGRLAQGPLVERFERRLAADIGLAGGVAVNSGTSALEVALRVLDIGLGDEVILPSYVCAAPWLAVQRVGATARLVDIEPETYNIDPDAARRALNPTTRAIIVPHLFGLPADLTALEPLGVPLIEDCAQTLRALEQGRPVGSVGRLTVCSFYATKLLCTGEGGMVLSRDEALLDQARALREYDEGAALTPASTNVKMTDLQAAIGLAQLDRLPSSLERRLELARNYTAAVKGTDLRPPVVPAGRSHVYSRFVVRVSGLRHEPDALNDVMARFERSGLHCRKPVFRSLHRYLGLHGFPAADEAERTALSIPLYPGLNDDEVAQVLALLRGARA</sequence>
<dbReference type="InterPro" id="IPR015424">
    <property type="entry name" value="PyrdxlP-dep_Trfase"/>
</dbReference>
<keyword evidence="5" id="KW-0808">Transferase</keyword>
<evidence type="ECO:0000256" key="4">
    <source>
        <dbReference type="RuleBase" id="RU004508"/>
    </source>
</evidence>
<gene>
    <name evidence="5" type="ORF">NITMOv2_1810</name>
</gene>
<dbReference type="EMBL" id="CP011801">
    <property type="protein sequence ID" value="ALA58230.1"/>
    <property type="molecule type" value="Genomic_DNA"/>
</dbReference>
<dbReference type="EC" id="2.6.1.-" evidence="5"/>
<dbReference type="AlphaFoldDB" id="A0A0K2GBA3"/>
<evidence type="ECO:0000313" key="5">
    <source>
        <dbReference type="EMBL" id="ALA58230.1"/>
    </source>
</evidence>
<dbReference type="CDD" id="cd00616">
    <property type="entry name" value="AHBA_syn"/>
    <property type="match status" value="1"/>
</dbReference>
<organism evidence="5 6">
    <name type="scientific">Nitrospira moscoviensis</name>
    <dbReference type="NCBI Taxonomy" id="42253"/>
    <lineage>
        <taxon>Bacteria</taxon>
        <taxon>Pseudomonadati</taxon>
        <taxon>Nitrospirota</taxon>
        <taxon>Nitrospiria</taxon>
        <taxon>Nitrospirales</taxon>
        <taxon>Nitrospiraceae</taxon>
        <taxon>Nitrospira</taxon>
    </lineage>
</organism>
<name>A0A0K2GBA3_NITMO</name>
<keyword evidence="6" id="KW-1185">Reference proteome</keyword>
<dbReference type="InterPro" id="IPR000653">
    <property type="entry name" value="DegT/StrS_aminotransferase"/>
</dbReference>
<dbReference type="Gene3D" id="3.40.640.10">
    <property type="entry name" value="Type I PLP-dependent aspartate aminotransferase-like (Major domain)"/>
    <property type="match status" value="1"/>
</dbReference>
<dbReference type="Proteomes" id="UP000069205">
    <property type="component" value="Chromosome"/>
</dbReference>